<evidence type="ECO:0000313" key="8">
    <source>
        <dbReference type="EMBL" id="MCD4839175.1"/>
    </source>
</evidence>
<protein>
    <recommendedName>
        <fullName evidence="5">Flagellar hook-associated protein 2</fullName>
        <shortName evidence="5">HAP2</shortName>
    </recommendedName>
    <alternativeName>
        <fullName evidence="5">Flagellar cap protein</fullName>
    </alternativeName>
</protein>
<dbReference type="RefSeq" id="WP_231314880.1">
    <property type="nucleotide sequence ID" value="NZ_JAJODE010000025.1"/>
</dbReference>
<comment type="similarity">
    <text evidence="1 5">Belongs to the FliD family.</text>
</comment>
<keyword evidence="5" id="KW-0964">Secreted</keyword>
<evidence type="ECO:0000256" key="3">
    <source>
        <dbReference type="ARBA" id="ARBA00023054"/>
    </source>
</evidence>
<keyword evidence="3 5" id="KW-0175">Coiled coil</keyword>
<dbReference type="InterPro" id="IPR010809">
    <property type="entry name" value="FliD_C"/>
</dbReference>
<comment type="subcellular location">
    <subcellularLocation>
        <location evidence="5">Secreted</location>
    </subcellularLocation>
    <subcellularLocation>
        <location evidence="5">Bacterial flagellum</location>
    </subcellularLocation>
</comment>
<keyword evidence="9" id="KW-1185">Reference proteome</keyword>
<keyword evidence="8" id="KW-0282">Flagellum</keyword>
<dbReference type="InterPro" id="IPR040026">
    <property type="entry name" value="FliD"/>
</dbReference>
<evidence type="ECO:0000256" key="1">
    <source>
        <dbReference type="ARBA" id="ARBA00009764"/>
    </source>
</evidence>
<evidence type="ECO:0000256" key="2">
    <source>
        <dbReference type="ARBA" id="ARBA00011255"/>
    </source>
</evidence>
<sequence>MINTSNTLRVSGLASGMNTDEIVESLVRAQSARLYKMQQTKTWTTWKTDAYRDVNKKVDEFNRAMRDLRLQSSFNKQIAISSNESILSATVSGKQSLSSYEIKDVQPAKPATTATVKFFLSTGLDPSKTLAELGVEDGSADGTGKTSIRINGVAYEFNLTDTLSTVLSEITNKSPITASYSATEKSFTFSNDMAGEGFDIKLEEGNSNLLAQLGLTAGSITEGSYQSSPNISVIKGTNASPAKMWINGLEFRSDTNTITYDGVTFTIKGATEAGQSVNIMTKSDTDAIFNSIKTFVEKYNELIKDLNDRLSEKRYRDYPPLLDEQKKEMKENEIKLWEEKAKSGLLANDSTISSFLAEMRNSLSTMVQNDGAFHTLKEIGIDFSSNYLDRGKLELNEEKLKAVLQSNLEDVKKLFTTKGTSEDPKSTTVNDKNVHDQSGFAWRIYERLNETTSKLIKLSGSISSTVDTQSFMAKQLKNLDENINREQVKIKAYEERLWRQFTAMEKALQKMNSQSSWLYQQLGM</sequence>
<proteinExistence type="inferred from homology"/>
<accession>A0ABS8QJ21</accession>
<dbReference type="Pfam" id="PF07195">
    <property type="entry name" value="FliD_C"/>
    <property type="match status" value="1"/>
</dbReference>
<evidence type="ECO:0000256" key="5">
    <source>
        <dbReference type="RuleBase" id="RU362066"/>
    </source>
</evidence>
<evidence type="ECO:0000259" key="6">
    <source>
        <dbReference type="Pfam" id="PF02465"/>
    </source>
</evidence>
<comment type="function">
    <text evidence="5">Required for morphogenesis and for the elongation of the flagellar filament by facilitating polymerization of the flagellin monomers at the tip of growing filament. Forms a capping structure, which prevents flagellin subunits (transported through the central channel of the flagellum) from leaking out without polymerization at the distal end.</text>
</comment>
<reference evidence="8 9" key="1">
    <citation type="journal article" date="2023" name="Antonie Van Leeuwenhoek">
        <title>Unveiling the genomic potential of a novel thermostable glycoside hydrolases producing Neobacillus sedimentimangrovi UE25.</title>
        <authorList>
            <person name="Ejaz U."/>
            <person name="Saleem F."/>
            <person name="Rashid R."/>
            <person name="Hasan K.A."/>
            <person name="Syed M.N."/>
            <person name="Sohail M."/>
        </authorList>
    </citation>
    <scope>NUCLEOTIDE SEQUENCE [LARGE SCALE GENOMIC DNA]</scope>
    <source>
        <strain evidence="8 9">UE25</strain>
    </source>
</reference>
<evidence type="ECO:0000256" key="4">
    <source>
        <dbReference type="ARBA" id="ARBA00023143"/>
    </source>
</evidence>
<feature type="domain" description="Flagellar hook-associated protein 2 N-terminal" evidence="6">
    <location>
        <begin position="15"/>
        <end position="109"/>
    </location>
</feature>
<gene>
    <name evidence="8" type="primary">fliD</name>
    <name evidence="8" type="ORF">LRS37_09860</name>
</gene>
<dbReference type="EMBL" id="JAJODE010000025">
    <property type="protein sequence ID" value="MCD4839175.1"/>
    <property type="molecule type" value="Genomic_DNA"/>
</dbReference>
<name>A0ABS8QJ21_9BACI</name>
<keyword evidence="4 5" id="KW-0975">Bacterial flagellum</keyword>
<dbReference type="PANTHER" id="PTHR30288:SF0">
    <property type="entry name" value="FLAGELLAR HOOK-ASSOCIATED PROTEIN 2"/>
    <property type="match status" value="1"/>
</dbReference>
<feature type="domain" description="Flagellar hook-associated protein 2 C-terminal" evidence="7">
    <location>
        <begin position="240"/>
        <end position="513"/>
    </location>
</feature>
<keyword evidence="8" id="KW-0966">Cell projection</keyword>
<comment type="subunit">
    <text evidence="2 5">Homopentamer.</text>
</comment>
<keyword evidence="8" id="KW-0969">Cilium</keyword>
<dbReference type="Proteomes" id="UP001162836">
    <property type="component" value="Unassembled WGS sequence"/>
</dbReference>
<evidence type="ECO:0000313" key="9">
    <source>
        <dbReference type="Proteomes" id="UP001162836"/>
    </source>
</evidence>
<comment type="caution">
    <text evidence="8">The sequence shown here is derived from an EMBL/GenBank/DDBJ whole genome shotgun (WGS) entry which is preliminary data.</text>
</comment>
<feature type="coiled-coil region" evidence="5">
    <location>
        <begin position="296"/>
        <end position="342"/>
    </location>
</feature>
<dbReference type="InterPro" id="IPR003481">
    <property type="entry name" value="FliD_N"/>
</dbReference>
<evidence type="ECO:0000259" key="7">
    <source>
        <dbReference type="Pfam" id="PF07195"/>
    </source>
</evidence>
<dbReference type="Pfam" id="PF02465">
    <property type="entry name" value="FliD_N"/>
    <property type="match status" value="1"/>
</dbReference>
<dbReference type="PANTHER" id="PTHR30288">
    <property type="entry name" value="FLAGELLAR CAP/ASSEMBLY PROTEIN FLID"/>
    <property type="match status" value="1"/>
</dbReference>
<organism evidence="8 9">
    <name type="scientific">Neobacillus sedimentimangrovi</name>
    <dbReference type="NCBI Taxonomy" id="2699460"/>
    <lineage>
        <taxon>Bacteria</taxon>
        <taxon>Bacillati</taxon>
        <taxon>Bacillota</taxon>
        <taxon>Bacilli</taxon>
        <taxon>Bacillales</taxon>
        <taxon>Bacillaceae</taxon>
        <taxon>Neobacillus</taxon>
    </lineage>
</organism>